<keyword evidence="2" id="KW-0812">Transmembrane</keyword>
<feature type="compositionally biased region" description="Low complexity" evidence="1">
    <location>
        <begin position="200"/>
        <end position="213"/>
    </location>
</feature>
<feature type="compositionally biased region" description="Polar residues" evidence="1">
    <location>
        <begin position="473"/>
        <end position="488"/>
    </location>
</feature>
<dbReference type="EMBL" id="JAURVH010001513">
    <property type="protein sequence ID" value="KAK5935662.1"/>
    <property type="molecule type" value="Genomic_DNA"/>
</dbReference>
<proteinExistence type="predicted"/>
<feature type="region of interest" description="Disordered" evidence="1">
    <location>
        <begin position="413"/>
        <end position="435"/>
    </location>
</feature>
<feature type="signal peptide" evidence="3">
    <location>
        <begin position="1"/>
        <end position="18"/>
    </location>
</feature>
<reference evidence="4 5" key="1">
    <citation type="journal article" date="2023" name="Mol. Biol. Evol.">
        <title>Genomics of Secondarily Temperate Adaptation in the Only Non-Antarctic Icefish.</title>
        <authorList>
            <person name="Rivera-Colon A.G."/>
            <person name="Rayamajhi N."/>
            <person name="Minhas B.F."/>
            <person name="Madrigal G."/>
            <person name="Bilyk K.T."/>
            <person name="Yoon V."/>
            <person name="Hune M."/>
            <person name="Gregory S."/>
            <person name="Cheng C.H.C."/>
            <person name="Catchen J.M."/>
        </authorList>
    </citation>
    <scope>NUCLEOTIDE SEQUENCE [LARGE SCALE GENOMIC DNA]</scope>
    <source>
        <tissue evidence="4">White muscle</tissue>
    </source>
</reference>
<feature type="compositionally biased region" description="Low complexity" evidence="1">
    <location>
        <begin position="160"/>
        <end position="173"/>
    </location>
</feature>
<protein>
    <recommendedName>
        <fullName evidence="6">Mucin-5AC-like</fullName>
    </recommendedName>
</protein>
<name>A0AAN8I1N6_CHAGU</name>
<dbReference type="Proteomes" id="UP001331515">
    <property type="component" value="Unassembled WGS sequence"/>
</dbReference>
<keyword evidence="3" id="KW-0732">Signal</keyword>
<feature type="compositionally biased region" description="Basic and acidic residues" evidence="1">
    <location>
        <begin position="489"/>
        <end position="503"/>
    </location>
</feature>
<feature type="compositionally biased region" description="Polar residues" evidence="1">
    <location>
        <begin position="96"/>
        <end position="115"/>
    </location>
</feature>
<feature type="compositionally biased region" description="Low complexity" evidence="1">
    <location>
        <begin position="262"/>
        <end position="275"/>
    </location>
</feature>
<keyword evidence="2" id="KW-1133">Transmembrane helix</keyword>
<feature type="region of interest" description="Disordered" evidence="1">
    <location>
        <begin position="472"/>
        <end position="525"/>
    </location>
</feature>
<dbReference type="AlphaFoldDB" id="A0AAN8I1N6"/>
<evidence type="ECO:0000256" key="3">
    <source>
        <dbReference type="SAM" id="SignalP"/>
    </source>
</evidence>
<feature type="chain" id="PRO_5043014045" description="Mucin-5AC-like" evidence="3">
    <location>
        <begin position="19"/>
        <end position="525"/>
    </location>
</feature>
<organism evidence="4 5">
    <name type="scientific">Champsocephalus gunnari</name>
    <name type="common">Mackerel icefish</name>
    <dbReference type="NCBI Taxonomy" id="52237"/>
    <lineage>
        <taxon>Eukaryota</taxon>
        <taxon>Metazoa</taxon>
        <taxon>Chordata</taxon>
        <taxon>Craniata</taxon>
        <taxon>Vertebrata</taxon>
        <taxon>Euteleostomi</taxon>
        <taxon>Actinopterygii</taxon>
        <taxon>Neopterygii</taxon>
        <taxon>Teleostei</taxon>
        <taxon>Neoteleostei</taxon>
        <taxon>Acanthomorphata</taxon>
        <taxon>Eupercaria</taxon>
        <taxon>Perciformes</taxon>
        <taxon>Notothenioidei</taxon>
        <taxon>Channichthyidae</taxon>
        <taxon>Champsocephalus</taxon>
    </lineage>
</organism>
<evidence type="ECO:0000313" key="4">
    <source>
        <dbReference type="EMBL" id="KAK5935662.1"/>
    </source>
</evidence>
<sequence length="525" mass="56303">MRNLFVGVFLGILAVVHSTPVHTTTQIPVKAENEVIREALRDEYLIEQSLLPTLTTKSPKRNTTVQQITDITQESAKGVSLDHISTSTILPEDTQDNISDSTTTPNPQLSFTSSEEPNEAKSGVTATHITVPQTTDLTTAFDIAFRSTLSSESGSRDGEMFTQQPTTTPSMTSGSRDGEMFTQQPTTTPSMTSGSRDGEMFTQQPTTTPSMTSGSRDGEMFTQYPTTTPSMTSGSGDGDGEMFTQYPTTTPSMTSGSRDGEMFTQQPTTTPSMTSGSRDGEMFTQYPTTTPSMTSGSRDGEMFTQYPTTTPSMTSGSGDGDGEMFTQYPTTTPSMTSGSRDGEMFTQYPTKTSSMTSGSRDGEMFTQDLTTTSSPSTSMAGFIAPRMFAGSEGSGEGSGSDIENSSIVLINEKASKQEPLRNSENSQIGLPDDPATNIGHSTPGWIIIVGFIVGLAALIVLFVAIATRDKWNAPSQASETKSSSSNQQKEIEMKTFVHKDNPRENGTAGEYTVIPLEELPEPSSH</sequence>
<feature type="region of interest" description="Disordered" evidence="1">
    <location>
        <begin position="249"/>
        <end position="280"/>
    </location>
</feature>
<feature type="region of interest" description="Disordered" evidence="1">
    <location>
        <begin position="89"/>
        <end position="129"/>
    </location>
</feature>
<accession>A0AAN8I1N6</accession>
<evidence type="ECO:0000256" key="1">
    <source>
        <dbReference type="SAM" id="MobiDB-lite"/>
    </source>
</evidence>
<feature type="transmembrane region" description="Helical" evidence="2">
    <location>
        <begin position="444"/>
        <end position="466"/>
    </location>
</feature>
<keyword evidence="2" id="KW-0472">Membrane</keyword>
<gene>
    <name evidence="4" type="ORF">CgunFtcFv8_021005</name>
</gene>
<keyword evidence="5" id="KW-1185">Reference proteome</keyword>
<evidence type="ECO:0000313" key="5">
    <source>
        <dbReference type="Proteomes" id="UP001331515"/>
    </source>
</evidence>
<feature type="compositionally biased region" description="Low complexity" evidence="1">
    <location>
        <begin position="180"/>
        <end position="193"/>
    </location>
</feature>
<comment type="caution">
    <text evidence="4">The sequence shown here is derived from an EMBL/GenBank/DDBJ whole genome shotgun (WGS) entry which is preliminary data.</text>
</comment>
<evidence type="ECO:0000256" key="2">
    <source>
        <dbReference type="SAM" id="Phobius"/>
    </source>
</evidence>
<feature type="region of interest" description="Disordered" evidence="1">
    <location>
        <begin position="149"/>
        <end position="217"/>
    </location>
</feature>
<evidence type="ECO:0008006" key="6">
    <source>
        <dbReference type="Google" id="ProtNLM"/>
    </source>
</evidence>